<keyword evidence="5" id="KW-1185">Reference proteome</keyword>
<keyword evidence="1" id="KW-0547">Nucleotide-binding</keyword>
<dbReference type="PANTHER" id="PTHR23086">
    <property type="entry name" value="PHOSPHATIDYLINOSITOL-4-PHOSPHATE 5-KINASE"/>
    <property type="match status" value="1"/>
</dbReference>
<keyword evidence="1" id="KW-0067">ATP-binding</keyword>
<feature type="compositionally biased region" description="Low complexity" evidence="2">
    <location>
        <begin position="189"/>
        <end position="201"/>
    </location>
</feature>
<organism evidence="4 5">
    <name type="scientific">Paratrimastix pyriformis</name>
    <dbReference type="NCBI Taxonomy" id="342808"/>
    <lineage>
        <taxon>Eukaryota</taxon>
        <taxon>Metamonada</taxon>
        <taxon>Preaxostyla</taxon>
        <taxon>Paratrimastigidae</taxon>
        <taxon>Paratrimastix</taxon>
    </lineage>
</organism>
<evidence type="ECO:0000259" key="3">
    <source>
        <dbReference type="PROSITE" id="PS51455"/>
    </source>
</evidence>
<feature type="compositionally biased region" description="Pro residues" evidence="2">
    <location>
        <begin position="349"/>
        <end position="363"/>
    </location>
</feature>
<proteinExistence type="predicted"/>
<reference evidence="4" key="1">
    <citation type="journal article" date="2022" name="bioRxiv">
        <title>Genomics of Preaxostyla Flagellates Illuminates Evolutionary Transitions and the Path Towards Mitochondrial Loss.</title>
        <authorList>
            <person name="Novak L.V.F."/>
            <person name="Treitli S.C."/>
            <person name="Pyrih J."/>
            <person name="Halakuc P."/>
            <person name="Pipaliya S.V."/>
            <person name="Vacek V."/>
            <person name="Brzon O."/>
            <person name="Soukal P."/>
            <person name="Eme L."/>
            <person name="Dacks J.B."/>
            <person name="Karnkowska A."/>
            <person name="Elias M."/>
            <person name="Hampl V."/>
        </authorList>
    </citation>
    <scope>NUCLEOTIDE SEQUENCE</scope>
    <source>
        <strain evidence="4">RCP-MX</strain>
    </source>
</reference>
<dbReference type="Pfam" id="PF01504">
    <property type="entry name" value="PIP5K"/>
    <property type="match status" value="1"/>
</dbReference>
<keyword evidence="1" id="KW-0808">Transferase</keyword>
<dbReference type="InterPro" id="IPR002498">
    <property type="entry name" value="PInositol-4-P-4/5-kinase_core"/>
</dbReference>
<dbReference type="InterPro" id="IPR027484">
    <property type="entry name" value="PInositol-4-P-5-kinase_N"/>
</dbReference>
<feature type="compositionally biased region" description="Pro residues" evidence="2">
    <location>
        <begin position="223"/>
        <end position="234"/>
    </location>
</feature>
<accession>A0ABQ8U802</accession>
<sequence length="495" mass="54712">MSKNALYTPPENREHKAIPKKQGEDVRVHHVSYHMMLNMQLGIRICVGLVRPKRELTLADFKDVMKIELPRLGSSTTPPHQSYDFKFKDYAPMAFRELREKFGVDQAEFMLSLCGSRCFSTIRTPGKSSSTFFYSHDGTYMIKTMSRNDAKCLRKLLPAYYNHVMQHPHTLLTRFFGLYRVKPYKSHKLPPSSSRLPAPALQLPPPSSQLPAPSSRLPAPASQLPPPSSRPPAPASQLSVHFVVMGNIFDTEAQIHDVFDLKGSTVGRAATAQEKLQPMCIYKDLDFKERIFYMGPAKRRLLLDQLRADVGFLAANNIMDYSLLLGVHYTHVGGQAPRIQATPSTPAADQPPVPSGPPPPGGADPPAAATGPLRDVAPTTVLVPARTAHPLPLPAGGAADFDRVDLGHPGFVGPKCSFLSLFQAERGGLRTMQADGTPGREVLFMGVIDVLQQYTVSKQVEHFFKSMRYDKMGISAIDPQKYAARFLAFMEAHLA</sequence>
<evidence type="ECO:0000313" key="5">
    <source>
        <dbReference type="Proteomes" id="UP001141327"/>
    </source>
</evidence>
<evidence type="ECO:0000313" key="4">
    <source>
        <dbReference type="EMBL" id="KAJ4455455.1"/>
    </source>
</evidence>
<feature type="compositionally biased region" description="Basic and acidic residues" evidence="2">
    <location>
        <begin position="11"/>
        <end position="22"/>
    </location>
</feature>
<dbReference type="Gene3D" id="3.30.810.10">
    <property type="entry name" value="2-Layer Sandwich"/>
    <property type="match status" value="1"/>
</dbReference>
<dbReference type="PANTHER" id="PTHR23086:SF8">
    <property type="entry name" value="PHOSPHATIDYLINOSITOL 5-PHOSPHATE 4-KINASE, ISOFORM A"/>
    <property type="match status" value="1"/>
</dbReference>
<comment type="caution">
    <text evidence="4">The sequence shown here is derived from an EMBL/GenBank/DDBJ whole genome shotgun (WGS) entry which is preliminary data.</text>
</comment>
<protein>
    <submittedName>
        <fullName evidence="4">Phosphatidylinositol 4-phosphate 5-kinase 9</fullName>
    </submittedName>
</protein>
<keyword evidence="1" id="KW-0418">Kinase</keyword>
<feature type="region of interest" description="Disordered" evidence="2">
    <location>
        <begin position="337"/>
        <end position="373"/>
    </location>
</feature>
<feature type="compositionally biased region" description="Low complexity" evidence="2">
    <location>
        <begin position="209"/>
        <end position="222"/>
    </location>
</feature>
<dbReference type="SUPFAM" id="SSF56104">
    <property type="entry name" value="SAICAR synthase-like"/>
    <property type="match status" value="1"/>
</dbReference>
<dbReference type="Gene3D" id="3.30.800.10">
    <property type="entry name" value="Phosphatidylinositol Phosphate Kinase II Beta"/>
    <property type="match status" value="1"/>
</dbReference>
<evidence type="ECO:0000256" key="1">
    <source>
        <dbReference type="PROSITE-ProRule" id="PRU00781"/>
    </source>
</evidence>
<feature type="region of interest" description="Disordered" evidence="2">
    <location>
        <begin position="1"/>
        <end position="22"/>
    </location>
</feature>
<feature type="region of interest" description="Disordered" evidence="2">
    <location>
        <begin position="189"/>
        <end position="235"/>
    </location>
</feature>
<name>A0ABQ8U802_9EUKA</name>
<dbReference type="EMBL" id="JAPMOS010000107">
    <property type="protein sequence ID" value="KAJ4455455.1"/>
    <property type="molecule type" value="Genomic_DNA"/>
</dbReference>
<dbReference type="InterPro" id="IPR023610">
    <property type="entry name" value="PInositol-4/5-P-5/4-kinase"/>
</dbReference>
<evidence type="ECO:0000256" key="2">
    <source>
        <dbReference type="SAM" id="MobiDB-lite"/>
    </source>
</evidence>
<dbReference type="Proteomes" id="UP001141327">
    <property type="component" value="Unassembled WGS sequence"/>
</dbReference>
<dbReference type="InterPro" id="IPR027483">
    <property type="entry name" value="PInositol-4-P-4/5-kinase_C_sf"/>
</dbReference>
<dbReference type="SMART" id="SM00330">
    <property type="entry name" value="PIPKc"/>
    <property type="match status" value="1"/>
</dbReference>
<feature type="domain" description="PIPK" evidence="3">
    <location>
        <begin position="25"/>
        <end position="494"/>
    </location>
</feature>
<gene>
    <name evidence="4" type="ORF">PAPYR_9603</name>
</gene>
<dbReference type="PROSITE" id="PS51455">
    <property type="entry name" value="PIPK"/>
    <property type="match status" value="1"/>
</dbReference>